<comment type="similarity">
    <text evidence="1 6">Belongs to the peptidase S8 family.</text>
</comment>
<feature type="domain" description="Peptidase S8/S53" evidence="7">
    <location>
        <begin position="178"/>
        <end position="605"/>
    </location>
</feature>
<dbReference type="GO" id="GO:0004252">
    <property type="term" value="F:serine-type endopeptidase activity"/>
    <property type="evidence" value="ECO:0007669"/>
    <property type="project" value="UniProtKB-UniRule"/>
</dbReference>
<evidence type="ECO:0000256" key="5">
    <source>
        <dbReference type="PIRSR" id="PIRSR615500-1"/>
    </source>
</evidence>
<dbReference type="Pfam" id="PF02225">
    <property type="entry name" value="PA"/>
    <property type="match status" value="1"/>
</dbReference>
<dbReference type="GO" id="GO:0006508">
    <property type="term" value="P:proteolysis"/>
    <property type="evidence" value="ECO:0007669"/>
    <property type="project" value="UniProtKB-KW"/>
</dbReference>
<dbReference type="InterPro" id="IPR023828">
    <property type="entry name" value="Peptidase_S8_Ser-AS"/>
</dbReference>
<dbReference type="PROSITE" id="PS00138">
    <property type="entry name" value="SUBTILASE_SER"/>
    <property type="match status" value="1"/>
</dbReference>
<evidence type="ECO:0000313" key="10">
    <source>
        <dbReference type="EMBL" id="TDR43119.1"/>
    </source>
</evidence>
<evidence type="ECO:0000256" key="6">
    <source>
        <dbReference type="PROSITE-ProRule" id="PRU01240"/>
    </source>
</evidence>
<dbReference type="Gene3D" id="3.40.50.200">
    <property type="entry name" value="Peptidase S8/S53 domain"/>
    <property type="match status" value="1"/>
</dbReference>
<evidence type="ECO:0000259" key="9">
    <source>
        <dbReference type="Pfam" id="PF05922"/>
    </source>
</evidence>
<feature type="domain" description="PA" evidence="8">
    <location>
        <begin position="417"/>
        <end position="495"/>
    </location>
</feature>
<comment type="caution">
    <text evidence="10">The sequence shown here is derived from an EMBL/GenBank/DDBJ whole genome shotgun (WGS) entry which is preliminary data.</text>
</comment>
<name>A0A4V3DM66_9GAMM</name>
<dbReference type="Gene3D" id="2.60.120.260">
    <property type="entry name" value="Galactose-binding domain-like"/>
    <property type="match status" value="1"/>
</dbReference>
<feature type="active site" description="Charge relay system" evidence="5 6">
    <location>
        <position position="185"/>
    </location>
</feature>
<keyword evidence="3 6" id="KW-0378">Hydrolase</keyword>
<dbReference type="Gene3D" id="3.50.30.30">
    <property type="match status" value="1"/>
</dbReference>
<dbReference type="SUPFAM" id="SSF52025">
    <property type="entry name" value="PA domain"/>
    <property type="match status" value="1"/>
</dbReference>
<dbReference type="Pfam" id="PF00082">
    <property type="entry name" value="Peptidase_S8"/>
    <property type="match status" value="1"/>
</dbReference>
<keyword evidence="11" id="KW-1185">Reference proteome</keyword>
<dbReference type="InterPro" id="IPR046450">
    <property type="entry name" value="PA_dom_sf"/>
</dbReference>
<dbReference type="AlphaFoldDB" id="A0A4V3DM66"/>
<dbReference type="RefSeq" id="WP_133819035.1">
    <property type="nucleotide sequence ID" value="NZ_SNZH01000007.1"/>
</dbReference>
<dbReference type="PROSITE" id="PS51892">
    <property type="entry name" value="SUBTILASE"/>
    <property type="match status" value="1"/>
</dbReference>
<evidence type="ECO:0000313" key="11">
    <source>
        <dbReference type="Proteomes" id="UP000295293"/>
    </source>
</evidence>
<dbReference type="PRINTS" id="PR00723">
    <property type="entry name" value="SUBTILISIN"/>
</dbReference>
<dbReference type="OrthoDB" id="1114329at2"/>
<dbReference type="Pfam" id="PF05922">
    <property type="entry name" value="Inhibitor_I9"/>
    <property type="match status" value="1"/>
</dbReference>
<reference evidence="10 11" key="1">
    <citation type="submission" date="2019-03" db="EMBL/GenBank/DDBJ databases">
        <title>Genomic Encyclopedia of Type Strains, Phase IV (KMG-IV): sequencing the most valuable type-strain genomes for metagenomic binning, comparative biology and taxonomic classification.</title>
        <authorList>
            <person name="Goeker M."/>
        </authorList>
    </citation>
    <scope>NUCLEOTIDE SEQUENCE [LARGE SCALE GENOMIC DNA]</scope>
    <source>
        <strain evidence="10 11">DSM 21667</strain>
    </source>
</reference>
<accession>A0A4V3DM66</accession>
<feature type="active site" description="Charge relay system" evidence="5 6">
    <location>
        <position position="566"/>
    </location>
</feature>
<evidence type="ECO:0000256" key="1">
    <source>
        <dbReference type="ARBA" id="ARBA00011073"/>
    </source>
</evidence>
<dbReference type="InterPro" id="IPR036852">
    <property type="entry name" value="Peptidase_S8/S53_dom_sf"/>
</dbReference>
<dbReference type="SUPFAM" id="SSF52743">
    <property type="entry name" value="Subtilisin-like"/>
    <property type="match status" value="1"/>
</dbReference>
<dbReference type="InterPro" id="IPR010259">
    <property type="entry name" value="S8pro/Inhibitor_I9"/>
</dbReference>
<evidence type="ECO:0000259" key="7">
    <source>
        <dbReference type="Pfam" id="PF00082"/>
    </source>
</evidence>
<keyword evidence="4 6" id="KW-0720">Serine protease</keyword>
<dbReference type="InterPro" id="IPR015500">
    <property type="entry name" value="Peptidase_S8_subtilisin-rel"/>
</dbReference>
<dbReference type="InterPro" id="IPR003137">
    <property type="entry name" value="PA_domain"/>
</dbReference>
<dbReference type="CDD" id="cd00538">
    <property type="entry name" value="PA"/>
    <property type="match status" value="1"/>
</dbReference>
<gene>
    <name evidence="10" type="ORF">DFR29_107127</name>
</gene>
<sequence length="962" mass="98383">MGKSIRVTVLASVIGVVLAGGIVSLPVATAQSVTAAATESYIITFNEPGLLYYRGGAGSLEATAPEARGQRRLDAKSPAAVAYRNYLQTERASHVQSISSALGRSVSPTHQYGVTKNGVAAQLTAAEANTVRNLPGVKSVVVSVNYELDTFRGPSFIGADTVWSGANVPGAVGTRGFGKTIGVMDGGTNADHPSFANDATCGYNAGNPKLKTAVDCSSTDAGGVCNGPEPEDTSVGHGVHTASTAAGNVVTTSATPAPVFPAPYTSMSGVAPCAAVRSYRVCQTTTCASADIEAGLESAIVDDVDVVNYSISGGRDPWNDADRIFLDLVNADIIVAASAGNTRTETPVPIGQVNHLGPWTMTVAASTHDAAVLAFSSLTGPGTPPSTGVGVRMNRGSTTPVGSLLPPTTPIKSFPANLEACTAGTAIPAGYFANSIAFVRRGTCSFAEKITNAVNGGAILVLVGNNQIGPISMNTTGAPTTVPAYSMTQAPGDAIRDFIAANPTTATANFNPDGRLGDVLGDFSLRGPVPAGFPNVTKPDITAPGVDIYAAVNAANGEYGFMSGTSMSSPHVAGAALLVRAAKPAWSAMEVKSVLQMTAKPDGYDDNGSTAWDPDDVGNGRVDLTKAIKSALAMNETFANFVAANPTGGSIDAKTLNIPSMRNTNCAPTCSFTRTVTSKVATGTTWTATFVGTRPSGNPTVTITPSNFTVVGGGTQALNIAVDLGYGSPVTAAEPAFGYVVLTPSDNTLPTQRLTLAVAGTRDGIFKDDFGSVQLCPSQLLLDPSFEATTAGTYTNPNWASTSTSGGASGSSICDADCGADVARTGLFWTWFGGWGTGSETGTVSQSVTLPAGPARWINFYLLRSATTSNAAMTVSIDGTVVQTYPGVTVTEPAYGLQSIPVPATYLNGASHTVEFKFVKTGAANMGNMHVDDVTLDCSVGTRGATRPASPTVVELMRRNAQ</sequence>
<dbReference type="Proteomes" id="UP000295293">
    <property type="component" value="Unassembled WGS sequence"/>
</dbReference>
<organism evidence="10 11">
    <name type="scientific">Tahibacter aquaticus</name>
    <dbReference type="NCBI Taxonomy" id="520092"/>
    <lineage>
        <taxon>Bacteria</taxon>
        <taxon>Pseudomonadati</taxon>
        <taxon>Pseudomonadota</taxon>
        <taxon>Gammaproteobacteria</taxon>
        <taxon>Lysobacterales</taxon>
        <taxon>Rhodanobacteraceae</taxon>
        <taxon>Tahibacter</taxon>
    </lineage>
</organism>
<protein>
    <submittedName>
        <fullName evidence="10">Peptidase inhibitor I9</fullName>
    </submittedName>
</protein>
<dbReference type="InterPro" id="IPR000209">
    <property type="entry name" value="Peptidase_S8/S53_dom"/>
</dbReference>
<evidence type="ECO:0000256" key="2">
    <source>
        <dbReference type="ARBA" id="ARBA00022670"/>
    </source>
</evidence>
<evidence type="ECO:0000256" key="4">
    <source>
        <dbReference type="ARBA" id="ARBA00022825"/>
    </source>
</evidence>
<dbReference type="InterPro" id="IPR045051">
    <property type="entry name" value="SBT"/>
</dbReference>
<proteinExistence type="inferred from homology"/>
<feature type="domain" description="Inhibitor I9" evidence="9">
    <location>
        <begin position="40"/>
        <end position="148"/>
    </location>
</feature>
<evidence type="ECO:0000256" key="3">
    <source>
        <dbReference type="ARBA" id="ARBA00022801"/>
    </source>
</evidence>
<keyword evidence="2 6" id="KW-0645">Protease</keyword>
<evidence type="ECO:0000259" key="8">
    <source>
        <dbReference type="Pfam" id="PF02225"/>
    </source>
</evidence>
<dbReference type="PANTHER" id="PTHR10795">
    <property type="entry name" value="PROPROTEIN CONVERTASE SUBTILISIN/KEXIN"/>
    <property type="match status" value="1"/>
</dbReference>
<feature type="active site" description="Charge relay system" evidence="5 6">
    <location>
        <position position="237"/>
    </location>
</feature>
<dbReference type="EMBL" id="SNZH01000007">
    <property type="protein sequence ID" value="TDR43119.1"/>
    <property type="molecule type" value="Genomic_DNA"/>
</dbReference>